<protein>
    <submittedName>
        <fullName evidence="6">MarR family transcriptional regulator</fullName>
    </submittedName>
</protein>
<dbReference type="PANTHER" id="PTHR42756">
    <property type="entry name" value="TRANSCRIPTIONAL REGULATOR, MARR"/>
    <property type="match status" value="1"/>
</dbReference>
<dbReference type="EMBL" id="JANZXA010000001">
    <property type="protein sequence ID" value="MCT2398463.1"/>
    <property type="molecule type" value="Genomic_DNA"/>
</dbReference>
<comment type="caution">
    <text evidence="6">The sequence shown here is derived from an EMBL/GenBank/DDBJ whole genome shotgun (WGS) entry which is preliminary data.</text>
</comment>
<keyword evidence="3" id="KW-0804">Transcription</keyword>
<accession>A0ABT2I0Y6</accession>
<evidence type="ECO:0000256" key="2">
    <source>
        <dbReference type="ARBA" id="ARBA00023125"/>
    </source>
</evidence>
<keyword evidence="1" id="KW-0805">Transcription regulation</keyword>
<keyword evidence="2" id="KW-0238">DNA-binding</keyword>
<dbReference type="InterPro" id="IPR000835">
    <property type="entry name" value="HTH_MarR-typ"/>
</dbReference>
<feature type="region of interest" description="Disordered" evidence="4">
    <location>
        <begin position="171"/>
        <end position="194"/>
    </location>
</feature>
<evidence type="ECO:0000256" key="1">
    <source>
        <dbReference type="ARBA" id="ARBA00023015"/>
    </source>
</evidence>
<dbReference type="InterPro" id="IPR036388">
    <property type="entry name" value="WH-like_DNA-bd_sf"/>
</dbReference>
<feature type="domain" description="HTH marR-type" evidence="5">
    <location>
        <begin position="34"/>
        <end position="163"/>
    </location>
</feature>
<evidence type="ECO:0000259" key="5">
    <source>
        <dbReference type="PROSITE" id="PS50995"/>
    </source>
</evidence>
<dbReference type="Proteomes" id="UP001165583">
    <property type="component" value="Unassembled WGS sequence"/>
</dbReference>
<evidence type="ECO:0000256" key="4">
    <source>
        <dbReference type="SAM" id="MobiDB-lite"/>
    </source>
</evidence>
<evidence type="ECO:0000256" key="3">
    <source>
        <dbReference type="ARBA" id="ARBA00023163"/>
    </source>
</evidence>
<dbReference type="Pfam" id="PF01047">
    <property type="entry name" value="MarR"/>
    <property type="match status" value="1"/>
</dbReference>
<dbReference type="PRINTS" id="PR00598">
    <property type="entry name" value="HTHMARR"/>
</dbReference>
<dbReference type="SUPFAM" id="SSF46785">
    <property type="entry name" value="Winged helix' DNA-binding domain"/>
    <property type="match status" value="1"/>
</dbReference>
<dbReference type="Gene3D" id="1.10.10.10">
    <property type="entry name" value="Winged helix-like DNA-binding domain superfamily/Winged helix DNA-binding domain"/>
    <property type="match status" value="1"/>
</dbReference>
<sequence length="194" mass="22064">MAKTDRVEPARGDTGEEQGSLRQLMEDLPLWKRPGYLIRRVHQLHYALFFEEVGDSDITPVQYGLMTILSTNPDIDQIAIATKLGIDRTNVADVLRRLERAGLVERRQSEIDRRAKLVRLTRAGREMLSRHYPDMTRAQTRLLACLNSKQREAFLDALVTIIEANNQFGRSSLTNEAGGTETKSARGRKKRSTE</sequence>
<keyword evidence="7" id="KW-1185">Reference proteome</keyword>
<gene>
    <name evidence="6" type="ORF">NZK81_02770</name>
</gene>
<evidence type="ECO:0000313" key="6">
    <source>
        <dbReference type="EMBL" id="MCT2398463.1"/>
    </source>
</evidence>
<proteinExistence type="predicted"/>
<name>A0ABT2I0Y6_9SPHN</name>
<evidence type="ECO:0000313" key="7">
    <source>
        <dbReference type="Proteomes" id="UP001165583"/>
    </source>
</evidence>
<organism evidence="6 7">
    <name type="scientific">Novosphingobium mangrovi</name>
    <name type="common">ex Huang et al. 2023</name>
    <dbReference type="NCBI Taxonomy" id="2976432"/>
    <lineage>
        <taxon>Bacteria</taxon>
        <taxon>Pseudomonadati</taxon>
        <taxon>Pseudomonadota</taxon>
        <taxon>Alphaproteobacteria</taxon>
        <taxon>Sphingomonadales</taxon>
        <taxon>Sphingomonadaceae</taxon>
        <taxon>Novosphingobium</taxon>
    </lineage>
</organism>
<dbReference type="InterPro" id="IPR036390">
    <property type="entry name" value="WH_DNA-bd_sf"/>
</dbReference>
<dbReference type="RefSeq" id="WP_260043609.1">
    <property type="nucleotide sequence ID" value="NZ_JANZXA010000001.1"/>
</dbReference>
<dbReference type="SMART" id="SM00347">
    <property type="entry name" value="HTH_MARR"/>
    <property type="match status" value="1"/>
</dbReference>
<dbReference type="PANTHER" id="PTHR42756:SF1">
    <property type="entry name" value="TRANSCRIPTIONAL REPRESSOR OF EMRAB OPERON"/>
    <property type="match status" value="1"/>
</dbReference>
<feature type="compositionally biased region" description="Basic residues" evidence="4">
    <location>
        <begin position="185"/>
        <end position="194"/>
    </location>
</feature>
<reference evidence="6" key="1">
    <citation type="submission" date="2022-09" db="EMBL/GenBank/DDBJ databases">
        <title>Novosphingobium sp. Nov., a polycyclic aromatic hydrocarbon-degrading bacterium isolated form mangrove sediments in HongKong.</title>
        <authorList>
            <person name="Hu Z."/>
        </authorList>
    </citation>
    <scope>NUCLEOTIDE SEQUENCE</scope>
    <source>
        <strain evidence="6">HK4-1</strain>
    </source>
</reference>
<dbReference type="PROSITE" id="PS50995">
    <property type="entry name" value="HTH_MARR_2"/>
    <property type="match status" value="1"/>
</dbReference>